<proteinExistence type="predicted"/>
<reference evidence="2" key="1">
    <citation type="submission" date="2015-10" db="EMBL/GenBank/DDBJ databases">
        <authorList>
            <person name="Regsiter A."/>
            <person name="william w."/>
        </authorList>
    </citation>
    <scope>NUCLEOTIDE SEQUENCE [LARGE SCALE GENOMIC DNA]</scope>
</reference>
<dbReference type="RefSeq" id="WP_139295130.1">
    <property type="nucleotide sequence ID" value="NZ_LN889812.1"/>
</dbReference>
<dbReference type="EMBL" id="CZDF01000171">
    <property type="protein sequence ID" value="CUR34532.1"/>
    <property type="molecule type" value="Genomic_DNA"/>
</dbReference>
<protein>
    <recommendedName>
        <fullName evidence="3">HD domain-containing protein</fullName>
    </recommendedName>
</protein>
<dbReference type="SUPFAM" id="SSF109604">
    <property type="entry name" value="HD-domain/PDEase-like"/>
    <property type="match status" value="1"/>
</dbReference>
<dbReference type="Proteomes" id="UP000184315">
    <property type="component" value="Unassembled WGS sequence"/>
</dbReference>
<gene>
    <name evidence="1" type="ORF">PL9214640539</name>
</gene>
<evidence type="ECO:0000313" key="2">
    <source>
        <dbReference type="Proteomes" id="UP000184315"/>
    </source>
</evidence>
<accession>A0A1J1LRP6</accession>
<dbReference type="STRING" id="671072.PL9214640539"/>
<evidence type="ECO:0000313" key="1">
    <source>
        <dbReference type="EMBL" id="CUR34532.1"/>
    </source>
</evidence>
<sequence length="64" mass="7675">MQIETSIPLLENILEPWKPIIGSQYQPYKNHVYRVVNFCFLLHQSTPDDREKFIIAGCFHDKRR</sequence>
<name>A0A1J1LRP6_9CYAN</name>
<dbReference type="AlphaFoldDB" id="A0A1J1LRP6"/>
<keyword evidence="2" id="KW-1185">Reference proteome</keyword>
<organism evidence="1 2">
    <name type="scientific">Planktothrix tepida PCC 9214</name>
    <dbReference type="NCBI Taxonomy" id="671072"/>
    <lineage>
        <taxon>Bacteria</taxon>
        <taxon>Bacillati</taxon>
        <taxon>Cyanobacteriota</taxon>
        <taxon>Cyanophyceae</taxon>
        <taxon>Oscillatoriophycideae</taxon>
        <taxon>Oscillatoriales</taxon>
        <taxon>Microcoleaceae</taxon>
        <taxon>Planktothrix</taxon>
    </lineage>
</organism>
<evidence type="ECO:0008006" key="3">
    <source>
        <dbReference type="Google" id="ProtNLM"/>
    </source>
</evidence>
<dbReference type="OrthoDB" id="459260at2"/>